<dbReference type="Proteomes" id="UP001279734">
    <property type="component" value="Unassembled WGS sequence"/>
</dbReference>
<dbReference type="InterPro" id="IPR025610">
    <property type="entry name" value="MYC/MYB_N"/>
</dbReference>
<feature type="compositionally biased region" description="Basic and acidic residues" evidence="5">
    <location>
        <begin position="508"/>
        <end position="517"/>
    </location>
</feature>
<dbReference type="PANTHER" id="PTHR46196:SF1">
    <property type="entry name" value="TRANSCRIPTION FACTOR EMB1444-RELATED"/>
    <property type="match status" value="1"/>
</dbReference>
<evidence type="ECO:0000256" key="2">
    <source>
        <dbReference type="ARBA" id="ARBA00023015"/>
    </source>
</evidence>
<dbReference type="EMBL" id="BSYO01000022">
    <property type="protein sequence ID" value="GMH20879.1"/>
    <property type="molecule type" value="Genomic_DNA"/>
</dbReference>
<feature type="region of interest" description="Disordered" evidence="5">
    <location>
        <begin position="470"/>
        <end position="517"/>
    </location>
</feature>
<sequence length="689" mass="75957">MATHLQQLLRSLCFGSEWNYSVFWKLKHCARMVLAWEDAYYSSPGKHDSLVNKCFSEALESLHDGRFPHDPLQLAVTKMSYHVYSLGEGIIGQVAVTGKHRWIFADDHAIESCSSSEASAFQHGDGWQAQFLAGIQTVVAVAVVPHGVVLLGSMNKVTEDMKLIALIREAFSALKDSSASHISTPITCNLQSSLHSTDTSTRSLDRRALLEYQLDLDETINKSQFISSPMISSLQEHRDGSCCAISPTVRPVRPVGSISNGGQASSVSEGVENPRMFQSSHDRQESVEPLLLSNDRSGRNNSRILKYAACNGVAVDSEMELQNDAEKNMEMEAEFSCLDSLTSSFKYSAGYELHEALGPAFLKQNYPWWWEAEKSEAGSFSAMWEGMESSMLTTSNSGSDHLLEAVVANFCSKDISGGRGKMFSTPAESLLTTEKMPEPSSATNNTVGSACYSIDRSSLLEESTKQHYLNSSDSLRTSNGLSSLSSSGSKEQLARQTEAAKANKKRSRVGESCRARPRDRQLIQDRIKELRELVPNGSKCSIDSLLECTIKHMLFLQSITKHAEKLNNCAKSKICNKDVWALGCSSYEQGSSWAVEVGNQMKVGPIVVENLTTTGQLLIEMMCEDCDCFLEIAEAIKSLSLNILKGTMDGHGKKTWIRFIVEGQNNRSSLHRMDVLWSLVQILQAKAAV</sequence>
<feature type="domain" description="BHLH" evidence="6">
    <location>
        <begin position="507"/>
        <end position="556"/>
    </location>
</feature>
<dbReference type="GO" id="GO:0005634">
    <property type="term" value="C:nucleus"/>
    <property type="evidence" value="ECO:0007669"/>
    <property type="project" value="UniProtKB-SubCell"/>
</dbReference>
<keyword evidence="8" id="KW-1185">Reference proteome</keyword>
<organism evidence="7 8">
    <name type="scientific">Nepenthes gracilis</name>
    <name type="common">Slender pitcher plant</name>
    <dbReference type="NCBI Taxonomy" id="150966"/>
    <lineage>
        <taxon>Eukaryota</taxon>
        <taxon>Viridiplantae</taxon>
        <taxon>Streptophyta</taxon>
        <taxon>Embryophyta</taxon>
        <taxon>Tracheophyta</taxon>
        <taxon>Spermatophyta</taxon>
        <taxon>Magnoliopsida</taxon>
        <taxon>eudicotyledons</taxon>
        <taxon>Gunneridae</taxon>
        <taxon>Pentapetalae</taxon>
        <taxon>Caryophyllales</taxon>
        <taxon>Nepenthaceae</taxon>
        <taxon>Nepenthes</taxon>
    </lineage>
</organism>
<dbReference type="InterPro" id="IPR043561">
    <property type="entry name" value="LHW-like"/>
</dbReference>
<proteinExistence type="predicted"/>
<evidence type="ECO:0000313" key="7">
    <source>
        <dbReference type="EMBL" id="GMH20879.1"/>
    </source>
</evidence>
<accession>A0AAD3XYD0</accession>
<dbReference type="GO" id="GO:0046983">
    <property type="term" value="F:protein dimerization activity"/>
    <property type="evidence" value="ECO:0007669"/>
    <property type="project" value="InterPro"/>
</dbReference>
<reference evidence="7" key="1">
    <citation type="submission" date="2023-05" db="EMBL/GenBank/DDBJ databases">
        <title>Nepenthes gracilis genome sequencing.</title>
        <authorList>
            <person name="Fukushima K."/>
        </authorList>
    </citation>
    <scope>NUCLEOTIDE SEQUENCE</scope>
    <source>
        <strain evidence="7">SING2019-196</strain>
    </source>
</reference>
<keyword evidence="2" id="KW-0805">Transcription regulation</keyword>
<dbReference type="GO" id="GO:0003700">
    <property type="term" value="F:DNA-binding transcription factor activity"/>
    <property type="evidence" value="ECO:0007669"/>
    <property type="project" value="InterPro"/>
</dbReference>
<comment type="caution">
    <text evidence="7">The sequence shown here is derived from an EMBL/GenBank/DDBJ whole genome shotgun (WGS) entry which is preliminary data.</text>
</comment>
<feature type="compositionally biased region" description="Low complexity" evidence="5">
    <location>
        <begin position="474"/>
        <end position="489"/>
    </location>
</feature>
<dbReference type="AlphaFoldDB" id="A0AAD3XYD0"/>
<protein>
    <recommendedName>
        <fullName evidence="6">BHLH domain-containing protein</fullName>
    </recommendedName>
</protein>
<keyword evidence="3" id="KW-0804">Transcription</keyword>
<evidence type="ECO:0000256" key="5">
    <source>
        <dbReference type="SAM" id="MobiDB-lite"/>
    </source>
</evidence>
<dbReference type="InterPro" id="IPR036638">
    <property type="entry name" value="HLH_DNA-bd_sf"/>
</dbReference>
<evidence type="ECO:0000259" key="6">
    <source>
        <dbReference type="PROSITE" id="PS50888"/>
    </source>
</evidence>
<dbReference type="Pfam" id="PF14215">
    <property type="entry name" value="bHLH-MYC_N"/>
    <property type="match status" value="1"/>
</dbReference>
<gene>
    <name evidence="7" type="ORF">Nepgr_022721</name>
</gene>
<dbReference type="PROSITE" id="PS50888">
    <property type="entry name" value="BHLH"/>
    <property type="match status" value="1"/>
</dbReference>
<evidence type="ECO:0000256" key="4">
    <source>
        <dbReference type="ARBA" id="ARBA00023242"/>
    </source>
</evidence>
<dbReference type="InterPro" id="IPR011598">
    <property type="entry name" value="bHLH_dom"/>
</dbReference>
<evidence type="ECO:0000313" key="8">
    <source>
        <dbReference type="Proteomes" id="UP001279734"/>
    </source>
</evidence>
<name>A0AAD3XYD0_NEPGR</name>
<evidence type="ECO:0000256" key="1">
    <source>
        <dbReference type="ARBA" id="ARBA00004123"/>
    </source>
</evidence>
<dbReference type="Pfam" id="PF23176">
    <property type="entry name" value="bHLH_LHW"/>
    <property type="match status" value="1"/>
</dbReference>
<evidence type="ECO:0000256" key="3">
    <source>
        <dbReference type="ARBA" id="ARBA00023163"/>
    </source>
</evidence>
<dbReference type="PANTHER" id="PTHR46196">
    <property type="entry name" value="TRANSCRIPTION FACTOR BHLH155-LIKE ISOFORM X1-RELATED"/>
    <property type="match status" value="1"/>
</dbReference>
<comment type="subcellular location">
    <subcellularLocation>
        <location evidence="1">Nucleus</location>
    </subcellularLocation>
</comment>
<keyword evidence="4" id="KW-0539">Nucleus</keyword>
<dbReference type="SUPFAM" id="SSF47459">
    <property type="entry name" value="HLH, helix-loop-helix DNA-binding domain"/>
    <property type="match status" value="1"/>
</dbReference>